<reference evidence="4" key="2">
    <citation type="submission" date="2025-08" db="UniProtKB">
        <authorList>
            <consortium name="RefSeq"/>
        </authorList>
    </citation>
    <scope>IDENTIFICATION</scope>
    <source>
        <tissue evidence="4">Whole sample</tissue>
    </source>
</reference>
<dbReference type="InterPro" id="IPR042635">
    <property type="entry name" value="MEGF10/SREC1/2-like"/>
</dbReference>
<dbReference type="GO" id="GO:0005044">
    <property type="term" value="F:scavenger receptor activity"/>
    <property type="evidence" value="ECO:0007669"/>
    <property type="project" value="InterPro"/>
</dbReference>
<dbReference type="SMART" id="SM00180">
    <property type="entry name" value="EGF_Lam"/>
    <property type="match status" value="2"/>
</dbReference>
<gene>
    <name evidence="4" type="primary">LOC111106903</name>
</gene>
<reference evidence="3" key="1">
    <citation type="submission" date="2024-06" db="UniProtKB">
        <authorList>
            <consortium name="RefSeq"/>
        </authorList>
    </citation>
    <scope>NUCLEOTIDE SEQUENCE [LARGE SCALE GENOMIC DNA]</scope>
</reference>
<dbReference type="Proteomes" id="UP000694844">
    <property type="component" value="Chromosome 1"/>
</dbReference>
<proteinExistence type="predicted"/>
<feature type="domain" description="Laminin EGF-like" evidence="2">
    <location>
        <begin position="184"/>
        <end position="225"/>
    </location>
</feature>
<dbReference type="RefSeq" id="XP_022297494.1">
    <property type="nucleotide sequence ID" value="XM_022441786.1"/>
</dbReference>
<dbReference type="Gene3D" id="2.170.300.10">
    <property type="entry name" value="Tie2 ligand-binding domain superfamily"/>
    <property type="match status" value="2"/>
</dbReference>
<dbReference type="PANTHER" id="PTHR24043:SF8">
    <property type="entry name" value="EGF-LIKE DOMAIN-CONTAINING PROTEIN"/>
    <property type="match status" value="1"/>
</dbReference>
<name>A0A8B8B4A4_CRAVI</name>
<keyword evidence="3" id="KW-1185">Reference proteome</keyword>
<dbReference type="PANTHER" id="PTHR24043">
    <property type="entry name" value="SCAVENGER RECEPTOR CLASS F"/>
    <property type="match status" value="1"/>
</dbReference>
<accession>A0A8B8B4A4</accession>
<dbReference type="OrthoDB" id="6102325at2759"/>
<evidence type="ECO:0000256" key="1">
    <source>
        <dbReference type="ARBA" id="ARBA00022536"/>
    </source>
</evidence>
<dbReference type="Pfam" id="PF00053">
    <property type="entry name" value="EGF_laminin"/>
    <property type="match status" value="1"/>
</dbReference>
<organism evidence="3 4">
    <name type="scientific">Crassostrea virginica</name>
    <name type="common">Eastern oyster</name>
    <dbReference type="NCBI Taxonomy" id="6565"/>
    <lineage>
        <taxon>Eukaryota</taxon>
        <taxon>Metazoa</taxon>
        <taxon>Spiralia</taxon>
        <taxon>Lophotrochozoa</taxon>
        <taxon>Mollusca</taxon>
        <taxon>Bivalvia</taxon>
        <taxon>Autobranchia</taxon>
        <taxon>Pteriomorphia</taxon>
        <taxon>Ostreida</taxon>
        <taxon>Ostreoidea</taxon>
        <taxon>Ostreidae</taxon>
        <taxon>Crassostrea</taxon>
    </lineage>
</organism>
<evidence type="ECO:0000313" key="3">
    <source>
        <dbReference type="Proteomes" id="UP000694844"/>
    </source>
</evidence>
<keyword evidence="1" id="KW-0245">EGF-like domain</keyword>
<dbReference type="PRINTS" id="PR00011">
    <property type="entry name" value="EGFLAMININ"/>
</dbReference>
<feature type="domain" description="Laminin EGF-like" evidence="2">
    <location>
        <begin position="139"/>
        <end position="180"/>
    </location>
</feature>
<dbReference type="InterPro" id="IPR002049">
    <property type="entry name" value="LE_dom"/>
</dbReference>
<protein>
    <submittedName>
        <fullName evidence="4">Multiple epidermal growth factor-like domains protein 11</fullName>
    </submittedName>
</protein>
<dbReference type="GeneID" id="111106903"/>
<dbReference type="AlphaFoldDB" id="A0A8B8B4A4"/>
<evidence type="ECO:0000259" key="2">
    <source>
        <dbReference type="SMART" id="SM00180"/>
    </source>
</evidence>
<dbReference type="KEGG" id="cvn:111106903"/>
<evidence type="ECO:0000313" key="4">
    <source>
        <dbReference type="RefSeq" id="XP_022297494.1"/>
    </source>
</evidence>
<sequence length="329" mass="36845">MCFPASVCLAKNTLNCLPSLNWICQQVSENCNHRDFQRPSLMNDMLDICCRTSANLMDVICITRDHCECKKDYGGFACVACEQGKYGYGCRHWCKCQNNAICDHVTGKCDCSRVVGKTGNNCEEDCPPRYYGLNCSSLCDCSKFQDPVCNPLTGTCTCKSGKMGYKCLEDCRNYTFGPVCAKSCECVAENSLSCNSSSGVCDCKAGWIGRRCERRCDPYRFGKECKENCSCYDNEFCDNEHGTCFPASVCLAKNTLNCLPSLNWTCQQESENCDQRDFRKPTLKKDMQDICCRDPVNLMDSICISQDDCDCKQDYGGFACIAIQNNSFK</sequence>